<keyword evidence="2" id="KW-0472">Membrane</keyword>
<accession>A0A669BIY7</accession>
<feature type="region of interest" description="Disordered" evidence="1">
    <location>
        <begin position="80"/>
        <end position="99"/>
    </location>
</feature>
<evidence type="ECO:0000256" key="2">
    <source>
        <dbReference type="SAM" id="Phobius"/>
    </source>
</evidence>
<dbReference type="Ensembl" id="ENSONIT00000089057.1">
    <property type="protein sequence ID" value="ENSONIP00000035698.1"/>
    <property type="gene ID" value="ENSONIG00000031153.1"/>
</dbReference>
<dbReference type="InParanoid" id="A0A669BIY7"/>
<protein>
    <submittedName>
        <fullName evidence="3">Uncharacterized protein</fullName>
    </submittedName>
</protein>
<evidence type="ECO:0000313" key="4">
    <source>
        <dbReference type="Proteomes" id="UP000005207"/>
    </source>
</evidence>
<dbReference type="InterPro" id="IPR009803">
    <property type="entry name" value="DUF1373"/>
</dbReference>
<reference evidence="4" key="1">
    <citation type="submission" date="2012-01" db="EMBL/GenBank/DDBJ databases">
        <title>The Genome Sequence of Oreochromis niloticus (Nile Tilapia).</title>
        <authorList>
            <consortium name="Broad Institute Genome Assembly Team"/>
            <consortium name="Broad Institute Sequencing Platform"/>
            <person name="Di Palma F."/>
            <person name="Johnson J."/>
            <person name="Lander E.S."/>
            <person name="Lindblad-Toh K."/>
        </authorList>
    </citation>
    <scope>NUCLEOTIDE SEQUENCE [LARGE SCALE GENOMIC DNA]</scope>
</reference>
<feature type="transmembrane region" description="Helical" evidence="2">
    <location>
        <begin position="12"/>
        <end position="35"/>
    </location>
</feature>
<evidence type="ECO:0000256" key="1">
    <source>
        <dbReference type="SAM" id="MobiDB-lite"/>
    </source>
</evidence>
<reference evidence="3" key="3">
    <citation type="submission" date="2025-09" db="UniProtKB">
        <authorList>
            <consortium name="Ensembl"/>
        </authorList>
    </citation>
    <scope>IDENTIFICATION</scope>
</reference>
<proteinExistence type="predicted"/>
<evidence type="ECO:0000313" key="3">
    <source>
        <dbReference type="Ensembl" id="ENSONIP00000035698.1"/>
    </source>
</evidence>
<dbReference type="OMA" id="LPWYTFR"/>
<dbReference type="Pfam" id="PF07117">
    <property type="entry name" value="DUF1373"/>
    <property type="match status" value="1"/>
</dbReference>
<dbReference type="Proteomes" id="UP000005207">
    <property type="component" value="Linkage group LG7"/>
</dbReference>
<dbReference type="GeneTree" id="ENSGT00500000045734"/>
<keyword evidence="4" id="KW-1185">Reference proteome</keyword>
<sequence>MCTTYKHHDCVWVWLLWCVCVWGGGFFFFVLFFFFKPLVCRLVWLLCLTGSITCAPVEKGLGLNSAETQTLPWYTFRGTGSSELGSDSDKAPQRTSSGYGVQSLPPYTLYEAPAAGSLGYTVGQYGAPGVGSDRYAVGQYQTGPTQFNTQSGISDDENKLVFSDVSGLEPVYSISSRSRYHKGRAVFAQTRYTPTESLGLSVPLFPYTSYMFSTSNAF</sequence>
<name>A0A669BIY7_ORENI</name>
<reference evidence="3" key="2">
    <citation type="submission" date="2025-08" db="UniProtKB">
        <authorList>
            <consortium name="Ensembl"/>
        </authorList>
    </citation>
    <scope>IDENTIFICATION</scope>
</reference>
<dbReference type="AlphaFoldDB" id="A0A669BIY7"/>
<organism evidence="3 4">
    <name type="scientific">Oreochromis niloticus</name>
    <name type="common">Nile tilapia</name>
    <name type="synonym">Tilapia nilotica</name>
    <dbReference type="NCBI Taxonomy" id="8128"/>
    <lineage>
        <taxon>Eukaryota</taxon>
        <taxon>Metazoa</taxon>
        <taxon>Chordata</taxon>
        <taxon>Craniata</taxon>
        <taxon>Vertebrata</taxon>
        <taxon>Euteleostomi</taxon>
        <taxon>Actinopterygii</taxon>
        <taxon>Neopterygii</taxon>
        <taxon>Teleostei</taxon>
        <taxon>Neoteleostei</taxon>
        <taxon>Acanthomorphata</taxon>
        <taxon>Ovalentaria</taxon>
        <taxon>Cichlomorphae</taxon>
        <taxon>Cichliformes</taxon>
        <taxon>Cichlidae</taxon>
        <taxon>African cichlids</taxon>
        <taxon>Pseudocrenilabrinae</taxon>
        <taxon>Oreochromini</taxon>
        <taxon>Oreochromis</taxon>
    </lineage>
</organism>
<keyword evidence="2" id="KW-0812">Transmembrane</keyword>
<keyword evidence="2" id="KW-1133">Transmembrane helix</keyword>